<name>A0ABU7KIW2_9ACTN</name>
<evidence type="ECO:0000313" key="4">
    <source>
        <dbReference type="Proteomes" id="UP001348641"/>
    </source>
</evidence>
<gene>
    <name evidence="3" type="ORF">ABUK86_11260</name>
    <name evidence="2" type="ORF">Q8A49_01860</name>
</gene>
<dbReference type="Proteomes" id="UP001348641">
    <property type="component" value="Unassembled WGS sequence"/>
</dbReference>
<comment type="caution">
    <text evidence="2">The sequence shown here is derived from an EMBL/GenBank/DDBJ whole genome shotgun (WGS) entry which is preliminary data.</text>
</comment>
<evidence type="ECO:0000313" key="3">
    <source>
        <dbReference type="EMBL" id="MES0834355.1"/>
    </source>
</evidence>
<sequence length="102" mass="10425">MKFSSTVAAALLGSVLLGASPAQAATGEVVVFTTEFEDLVRYSDPASGSCVRLPGTAHVLVNLTDADVRLHAGTRCLGPGVTVAPDRGWHAPPSGLFSFSVA</sequence>
<keyword evidence="1" id="KW-0732">Signal</keyword>
<dbReference type="RefSeq" id="WP_267948705.1">
    <property type="nucleotide sequence ID" value="NZ_BAAAJA010000010.1"/>
</dbReference>
<organism evidence="2 4">
    <name type="scientific">Nocardiopsis tropica</name>
    <dbReference type="NCBI Taxonomy" id="109330"/>
    <lineage>
        <taxon>Bacteria</taxon>
        <taxon>Bacillati</taxon>
        <taxon>Actinomycetota</taxon>
        <taxon>Actinomycetes</taxon>
        <taxon>Streptosporangiales</taxon>
        <taxon>Nocardiopsidaceae</taxon>
        <taxon>Nocardiopsis</taxon>
    </lineage>
</organism>
<feature type="chain" id="PRO_5045032713" evidence="1">
    <location>
        <begin position="25"/>
        <end position="102"/>
    </location>
</feature>
<dbReference type="EMBL" id="JAUUCC010000003">
    <property type="protein sequence ID" value="MEE2049239.1"/>
    <property type="molecule type" value="Genomic_DNA"/>
</dbReference>
<evidence type="ECO:0000313" key="5">
    <source>
        <dbReference type="Proteomes" id="UP001432401"/>
    </source>
</evidence>
<proteinExistence type="predicted"/>
<evidence type="ECO:0000313" key="2">
    <source>
        <dbReference type="EMBL" id="MEE2049239.1"/>
    </source>
</evidence>
<reference evidence="3 5" key="2">
    <citation type="submission" date="2024-06" db="EMBL/GenBank/DDBJ databases">
        <authorList>
            <person name="Bataeva Y.V."/>
            <person name="Grigorian L.N."/>
            <person name="Solomentsev V.I."/>
        </authorList>
    </citation>
    <scope>NUCLEOTIDE SEQUENCE [LARGE SCALE GENOMIC DNA]</scope>
    <source>
        <strain evidence="3">SCPM-O-B-12605</strain>
        <strain evidence="5">SCPM-O-B-12605 (RCAM04882)</strain>
    </source>
</reference>
<dbReference type="EMBL" id="JBEQNB010000005">
    <property type="protein sequence ID" value="MES0834355.1"/>
    <property type="molecule type" value="Genomic_DNA"/>
</dbReference>
<reference evidence="2 4" key="1">
    <citation type="submission" date="2023-07" db="EMBL/GenBank/DDBJ databases">
        <authorList>
            <person name="Girao M."/>
            <person name="Carvalho M.F."/>
        </authorList>
    </citation>
    <scope>NUCLEOTIDE SEQUENCE [LARGE SCALE GENOMIC DNA]</scope>
    <source>
        <strain evidence="2 4">66/93</strain>
    </source>
</reference>
<evidence type="ECO:0000256" key="1">
    <source>
        <dbReference type="SAM" id="SignalP"/>
    </source>
</evidence>
<feature type="signal peptide" evidence="1">
    <location>
        <begin position="1"/>
        <end position="24"/>
    </location>
</feature>
<dbReference type="Proteomes" id="UP001432401">
    <property type="component" value="Unassembled WGS sequence"/>
</dbReference>
<keyword evidence="5" id="KW-1185">Reference proteome</keyword>
<protein>
    <submittedName>
        <fullName evidence="2">Uncharacterized protein</fullName>
    </submittedName>
</protein>
<accession>A0ABU7KIW2</accession>